<dbReference type="Pfam" id="PF01063">
    <property type="entry name" value="Aminotran_4"/>
    <property type="match status" value="1"/>
</dbReference>
<dbReference type="CDD" id="cd00449">
    <property type="entry name" value="PLPDE_IV"/>
    <property type="match status" value="1"/>
</dbReference>
<dbReference type="PROSITE" id="PS00770">
    <property type="entry name" value="AA_TRANSFER_CLASS_4"/>
    <property type="match status" value="1"/>
</dbReference>
<dbReference type="EC" id="2.6.1.42" evidence="6"/>
<evidence type="ECO:0000313" key="6">
    <source>
        <dbReference type="EMBL" id="MBP1920024.1"/>
    </source>
</evidence>
<organism evidence="6 7">
    <name type="scientific">Youngiibacter multivorans</name>
    <dbReference type="NCBI Taxonomy" id="937251"/>
    <lineage>
        <taxon>Bacteria</taxon>
        <taxon>Bacillati</taxon>
        <taxon>Bacillota</taxon>
        <taxon>Clostridia</taxon>
        <taxon>Eubacteriales</taxon>
        <taxon>Clostridiaceae</taxon>
        <taxon>Youngiibacter</taxon>
    </lineage>
</organism>
<comment type="cofactor">
    <cofactor evidence="1 5">
        <name>pyridoxal 5'-phosphate</name>
        <dbReference type="ChEBI" id="CHEBI:597326"/>
    </cofactor>
</comment>
<reference evidence="6 7" key="1">
    <citation type="submission" date="2021-03" db="EMBL/GenBank/DDBJ databases">
        <title>Genomic Encyclopedia of Type Strains, Phase IV (KMG-IV): sequencing the most valuable type-strain genomes for metagenomic binning, comparative biology and taxonomic classification.</title>
        <authorList>
            <person name="Goeker M."/>
        </authorList>
    </citation>
    <scope>NUCLEOTIDE SEQUENCE [LARGE SCALE GENOMIC DNA]</scope>
    <source>
        <strain evidence="6 7">DSM 6139</strain>
    </source>
</reference>
<dbReference type="RefSeq" id="WP_209460202.1">
    <property type="nucleotide sequence ID" value="NZ_JAGGKC010000022.1"/>
</dbReference>
<gene>
    <name evidence="6" type="ORF">J2Z34_002522</name>
</gene>
<keyword evidence="7" id="KW-1185">Reference proteome</keyword>
<dbReference type="Proteomes" id="UP001519271">
    <property type="component" value="Unassembled WGS sequence"/>
</dbReference>
<accession>A0ABS4G671</accession>
<dbReference type="Gene3D" id="3.20.10.10">
    <property type="entry name" value="D-amino Acid Aminotransferase, subunit A, domain 2"/>
    <property type="match status" value="1"/>
</dbReference>
<dbReference type="InterPro" id="IPR050571">
    <property type="entry name" value="Class-IV_PLP-Dep_Aminotrnsfr"/>
</dbReference>
<dbReference type="InterPro" id="IPR036038">
    <property type="entry name" value="Aminotransferase-like"/>
</dbReference>
<dbReference type="GO" id="GO:0004084">
    <property type="term" value="F:branched-chain-amino-acid transaminase activity"/>
    <property type="evidence" value="ECO:0007669"/>
    <property type="project" value="UniProtKB-EC"/>
</dbReference>
<evidence type="ECO:0000256" key="5">
    <source>
        <dbReference type="RuleBase" id="RU004516"/>
    </source>
</evidence>
<evidence type="ECO:0000256" key="4">
    <source>
        <dbReference type="RuleBase" id="RU004106"/>
    </source>
</evidence>
<evidence type="ECO:0000313" key="7">
    <source>
        <dbReference type="Proteomes" id="UP001519271"/>
    </source>
</evidence>
<keyword evidence="6" id="KW-0808">Transferase</keyword>
<dbReference type="Gene3D" id="3.30.470.10">
    <property type="match status" value="1"/>
</dbReference>
<dbReference type="InterPro" id="IPR018300">
    <property type="entry name" value="Aminotrans_IV_CS"/>
</dbReference>
<dbReference type="EMBL" id="JAGGKC010000022">
    <property type="protein sequence ID" value="MBP1920024.1"/>
    <property type="molecule type" value="Genomic_DNA"/>
</dbReference>
<dbReference type="InterPro" id="IPR043131">
    <property type="entry name" value="BCAT-like_N"/>
</dbReference>
<dbReference type="SUPFAM" id="SSF56752">
    <property type="entry name" value="D-aminoacid aminotransferase-like PLP-dependent enzymes"/>
    <property type="match status" value="1"/>
</dbReference>
<evidence type="ECO:0000256" key="1">
    <source>
        <dbReference type="ARBA" id="ARBA00001933"/>
    </source>
</evidence>
<dbReference type="InterPro" id="IPR001544">
    <property type="entry name" value="Aminotrans_IV"/>
</dbReference>
<dbReference type="PANTHER" id="PTHR42743">
    <property type="entry name" value="AMINO-ACID AMINOTRANSFERASE"/>
    <property type="match status" value="1"/>
</dbReference>
<comment type="similarity">
    <text evidence="2 4">Belongs to the class-IV pyridoxal-phosphate-dependent aminotransferase family.</text>
</comment>
<comment type="caution">
    <text evidence="6">The sequence shown here is derived from an EMBL/GenBank/DDBJ whole genome shotgun (WGS) entry which is preliminary data.</text>
</comment>
<evidence type="ECO:0000256" key="2">
    <source>
        <dbReference type="ARBA" id="ARBA00009320"/>
    </source>
</evidence>
<dbReference type="InterPro" id="IPR043132">
    <property type="entry name" value="BCAT-like_C"/>
</dbReference>
<keyword evidence="3 5" id="KW-0663">Pyridoxal phosphate</keyword>
<sequence>MEKATGNYYYSGKNRLKTSDFSYEPGTGHIYEVIRILEGVPLFLEDHLERMHESLALVGKTSIKSTEEVRNLISLLIKSNGTKNGNVKFVVGESLPDGILLYMIPHSYPDEAMYENGIATAVLKLERTNPNAKIVNTSYKEIVAEFIKDKRVYEALLVNREGCITEGSRSNVFFVASDTLMTPPLKDVLGGITRKKIIDIAKAAGIPFRETDIRLELINELQGAFMSGTSPKVLPISRIDKTEIPSAKCSIIGRLMKLYNAEIEEYMKKNS</sequence>
<name>A0ABS4G671_9CLOT</name>
<protein>
    <submittedName>
        <fullName evidence="6">Branched-chain amino acid aminotransferase</fullName>
        <ecNumber evidence="6">2.6.1.42</ecNumber>
    </submittedName>
</protein>
<evidence type="ECO:0000256" key="3">
    <source>
        <dbReference type="ARBA" id="ARBA00022898"/>
    </source>
</evidence>
<proteinExistence type="inferred from homology"/>
<keyword evidence="6" id="KW-0032">Aminotransferase</keyword>
<dbReference type="PANTHER" id="PTHR42743:SF11">
    <property type="entry name" value="AMINODEOXYCHORISMATE LYASE"/>
    <property type="match status" value="1"/>
</dbReference>